<proteinExistence type="predicted"/>
<evidence type="ECO:0000313" key="11">
    <source>
        <dbReference type="Proteomes" id="UP001330812"/>
    </source>
</evidence>
<dbReference type="InterPro" id="IPR011701">
    <property type="entry name" value="MFS"/>
</dbReference>
<keyword evidence="5 8" id="KW-1133">Transmembrane helix</keyword>
<feature type="transmembrane region" description="Helical" evidence="8">
    <location>
        <begin position="196"/>
        <end position="215"/>
    </location>
</feature>
<dbReference type="InterPro" id="IPR004638">
    <property type="entry name" value="EmrB-like"/>
</dbReference>
<accession>A0ABZ1I4L2</accession>
<feature type="transmembrane region" description="Helical" evidence="8">
    <location>
        <begin position="165"/>
        <end position="184"/>
    </location>
</feature>
<feature type="transmembrane region" description="Helical" evidence="8">
    <location>
        <begin position="135"/>
        <end position="153"/>
    </location>
</feature>
<protein>
    <submittedName>
        <fullName evidence="10">DHA2 family efflux MFS transporter permease subunit</fullName>
    </submittedName>
</protein>
<evidence type="ECO:0000256" key="5">
    <source>
        <dbReference type="ARBA" id="ARBA00022989"/>
    </source>
</evidence>
<dbReference type="InterPro" id="IPR036259">
    <property type="entry name" value="MFS_trans_sf"/>
</dbReference>
<name>A0ABZ1I4L2_9PSEU</name>
<dbReference type="Proteomes" id="UP001330812">
    <property type="component" value="Chromosome"/>
</dbReference>
<evidence type="ECO:0000256" key="6">
    <source>
        <dbReference type="ARBA" id="ARBA00023136"/>
    </source>
</evidence>
<evidence type="ECO:0000256" key="8">
    <source>
        <dbReference type="SAM" id="Phobius"/>
    </source>
</evidence>
<dbReference type="SUPFAM" id="SSF103473">
    <property type="entry name" value="MFS general substrate transporter"/>
    <property type="match status" value="1"/>
</dbReference>
<feature type="transmembrane region" description="Helical" evidence="8">
    <location>
        <begin position="360"/>
        <end position="378"/>
    </location>
</feature>
<dbReference type="EMBL" id="CP142149">
    <property type="protein sequence ID" value="WSE29369.1"/>
    <property type="molecule type" value="Genomic_DNA"/>
</dbReference>
<feature type="transmembrane region" description="Helical" evidence="8">
    <location>
        <begin position="227"/>
        <end position="249"/>
    </location>
</feature>
<feature type="transmembrane region" description="Helical" evidence="8">
    <location>
        <begin position="300"/>
        <end position="322"/>
    </location>
</feature>
<dbReference type="CDD" id="cd17321">
    <property type="entry name" value="MFS_MMR_MDR_like"/>
    <property type="match status" value="1"/>
</dbReference>
<feature type="transmembrane region" description="Helical" evidence="8">
    <location>
        <begin position="12"/>
        <end position="34"/>
    </location>
</feature>
<dbReference type="InterPro" id="IPR020846">
    <property type="entry name" value="MFS_dom"/>
</dbReference>
<keyword evidence="3" id="KW-1003">Cell membrane</keyword>
<evidence type="ECO:0000259" key="9">
    <source>
        <dbReference type="PROSITE" id="PS50850"/>
    </source>
</evidence>
<evidence type="ECO:0000313" key="10">
    <source>
        <dbReference type="EMBL" id="WSE29369.1"/>
    </source>
</evidence>
<feature type="transmembrane region" description="Helical" evidence="8">
    <location>
        <begin position="46"/>
        <end position="65"/>
    </location>
</feature>
<evidence type="ECO:0000256" key="4">
    <source>
        <dbReference type="ARBA" id="ARBA00022692"/>
    </source>
</evidence>
<evidence type="ECO:0000256" key="2">
    <source>
        <dbReference type="ARBA" id="ARBA00022448"/>
    </source>
</evidence>
<gene>
    <name evidence="10" type="ORF">VSH64_42295</name>
</gene>
<dbReference type="PANTHER" id="PTHR42718:SF42">
    <property type="entry name" value="EXPORT PROTEIN"/>
    <property type="match status" value="1"/>
</dbReference>
<dbReference type="PROSITE" id="PS50850">
    <property type="entry name" value="MFS"/>
    <property type="match status" value="1"/>
</dbReference>
<dbReference type="Gene3D" id="1.20.1250.20">
    <property type="entry name" value="MFS general substrate transporter like domains"/>
    <property type="match status" value="1"/>
</dbReference>
<feature type="transmembrane region" description="Helical" evidence="8">
    <location>
        <begin position="334"/>
        <end position="354"/>
    </location>
</feature>
<feature type="transmembrane region" description="Helical" evidence="8">
    <location>
        <begin position="500"/>
        <end position="519"/>
    </location>
</feature>
<evidence type="ECO:0000256" key="3">
    <source>
        <dbReference type="ARBA" id="ARBA00022475"/>
    </source>
</evidence>
<keyword evidence="11" id="KW-1185">Reference proteome</keyword>
<dbReference type="PRINTS" id="PR01036">
    <property type="entry name" value="TCRTETB"/>
</dbReference>
<evidence type="ECO:0000256" key="1">
    <source>
        <dbReference type="ARBA" id="ARBA00004651"/>
    </source>
</evidence>
<dbReference type="RefSeq" id="WP_326568332.1">
    <property type="nucleotide sequence ID" value="NZ_CP142149.1"/>
</dbReference>
<dbReference type="PANTHER" id="PTHR42718">
    <property type="entry name" value="MAJOR FACILITATOR SUPERFAMILY MULTIDRUG TRANSPORTER MFSC"/>
    <property type="match status" value="1"/>
</dbReference>
<feature type="domain" description="Major facilitator superfamily (MFS) profile" evidence="9">
    <location>
        <begin position="11"/>
        <end position="524"/>
    </location>
</feature>
<keyword evidence="4 8" id="KW-0812">Transmembrane</keyword>
<keyword evidence="2" id="KW-0813">Transport</keyword>
<keyword evidence="6 8" id="KW-0472">Membrane</keyword>
<feature type="compositionally biased region" description="Low complexity" evidence="7">
    <location>
        <begin position="528"/>
        <end position="547"/>
    </location>
</feature>
<dbReference type="Pfam" id="PF07690">
    <property type="entry name" value="MFS_1"/>
    <property type="match status" value="1"/>
</dbReference>
<feature type="region of interest" description="Disordered" evidence="7">
    <location>
        <begin position="523"/>
        <end position="547"/>
    </location>
</feature>
<feature type="transmembrane region" description="Helical" evidence="8">
    <location>
        <begin position="269"/>
        <end position="294"/>
    </location>
</feature>
<organism evidence="10 11">
    <name type="scientific">Amycolatopsis rhabdoformis</name>
    <dbReference type="NCBI Taxonomy" id="1448059"/>
    <lineage>
        <taxon>Bacteria</taxon>
        <taxon>Bacillati</taxon>
        <taxon>Actinomycetota</taxon>
        <taxon>Actinomycetes</taxon>
        <taxon>Pseudonocardiales</taxon>
        <taxon>Pseudonocardiaceae</taxon>
        <taxon>Amycolatopsis</taxon>
    </lineage>
</organism>
<evidence type="ECO:0000256" key="7">
    <source>
        <dbReference type="SAM" id="MobiDB-lite"/>
    </source>
</evidence>
<reference evidence="10 11" key="1">
    <citation type="journal article" date="2015" name="Int. J. Syst. Evol. Microbiol.">
        <title>Amycolatopsis rhabdoformis sp. nov., an actinomycete isolated from a tropical forest soil.</title>
        <authorList>
            <person name="Souza W.R."/>
            <person name="Silva R.E."/>
            <person name="Goodfellow M."/>
            <person name="Busarakam K."/>
            <person name="Figueiro F.S."/>
            <person name="Ferreira D."/>
            <person name="Rodrigues-Filho E."/>
            <person name="Moraes L.A.B."/>
            <person name="Zucchi T.D."/>
        </authorList>
    </citation>
    <scope>NUCLEOTIDE SEQUENCE [LARGE SCALE GENOMIC DNA]</scope>
    <source>
        <strain evidence="10 11">NCIMB 14900</strain>
    </source>
</reference>
<dbReference type="NCBIfam" id="TIGR00711">
    <property type="entry name" value="efflux_EmrB"/>
    <property type="match status" value="1"/>
</dbReference>
<comment type="subcellular location">
    <subcellularLocation>
        <location evidence="1">Cell membrane</location>
        <topology evidence="1">Multi-pass membrane protein</topology>
    </subcellularLocation>
</comment>
<sequence length="547" mass="56589">MNARQANPWAALSALCLGFFMILLDTTIVSIAIPNMLDKLNTGLNSVVWVISVYLLTYAVPMLFTSRLGDRFGPKRVFLAGLVVFTAASLWCGLSGSVEMLIAARAVQGLGAALMTPQTLAFITHLFAPAKRGPAMGAWGGVAGLATIAGPLLGGVLVDHLGWEWIFFVNVPIGVIAIVLTVLLVPDWQPKHAHSFDFIGIFLSAAGLFCLVFGVQNGQQYDWGTVFGGITVFEFIGAGVVLLVAFVLWQKYNRREPLVPLGVFGNRNFSAGTLTATTVGFTMTGMFLPLIIYIQTVLGLSPTLAGVLTAPMSLLSGVIAPFVGRASDRINGKYLVMGGLTLLAVGIGIIALQARPDTSPWALIPALLVCGLGIGCIFSPMSNLTMASVQPQLAGTASGIFNTARQVGGVLGSAAIGVLLQARISASITDEAATAAAQLPEQYRQPFADGIAHAAAATGEFGSSGGAPAPMPGLPADLAAQAGRLASEAVHNGLTDAARATLVLPIVVLLLGVLSAAFLRRVTPRPTPTTSAPTSSTATSTDAPATA</sequence>
<dbReference type="Gene3D" id="1.20.1720.10">
    <property type="entry name" value="Multidrug resistance protein D"/>
    <property type="match status" value="1"/>
</dbReference>
<feature type="transmembrane region" description="Helical" evidence="8">
    <location>
        <begin position="77"/>
        <end position="96"/>
    </location>
</feature>